<dbReference type="PROSITE" id="PS52050">
    <property type="entry name" value="WYL"/>
    <property type="match status" value="1"/>
</dbReference>
<protein>
    <submittedName>
        <fullName evidence="5">Unannotated protein</fullName>
    </submittedName>
</protein>
<evidence type="ECO:0000313" key="4">
    <source>
        <dbReference type="EMBL" id="CAB4644290.1"/>
    </source>
</evidence>
<dbReference type="EMBL" id="CAFBOR010000183">
    <property type="protein sequence ID" value="CAB4995753.1"/>
    <property type="molecule type" value="Genomic_DNA"/>
</dbReference>
<dbReference type="InterPro" id="IPR043839">
    <property type="entry name" value="PafC_HTH"/>
</dbReference>
<sequence>MSMSVAEIQMLRILAMIPWLADHSGISKVEVCERFGVAPAQLERDLDLILMVGTPPYTPGNYVNVIYDGETVDLFLAPVFDRQFKLSQGEGVAILAAATAILAVKGVESDGPLASAAAKLRRALDAVGVEVAVELSEPYALDGVREAASAGRSVDIEYWSSGRAERTEREIDPSPPFFALGNWYTDAYCHLRNDRRLFRVDRIRKLQESGGTFAPSGIQVPDQLYSPDEAATVVTLKAPASTAGVLYDLPFSEVTLQGDWVTATLHVSERSWIERLVLLLGPGTQIVSPPEWINAGALVARRVLEGYS</sequence>
<dbReference type="EMBL" id="CAEZWM010000001">
    <property type="protein sequence ID" value="CAB4644290.1"/>
    <property type="molecule type" value="Genomic_DNA"/>
</dbReference>
<organism evidence="5">
    <name type="scientific">freshwater metagenome</name>
    <dbReference type="NCBI Taxonomy" id="449393"/>
    <lineage>
        <taxon>unclassified sequences</taxon>
        <taxon>metagenomes</taxon>
        <taxon>ecological metagenomes</taxon>
    </lineage>
</organism>
<dbReference type="InterPro" id="IPR026881">
    <property type="entry name" value="WYL_dom"/>
</dbReference>
<evidence type="ECO:0000313" key="5">
    <source>
        <dbReference type="EMBL" id="CAB4767814.1"/>
    </source>
</evidence>
<dbReference type="InterPro" id="IPR028349">
    <property type="entry name" value="PafC-like"/>
</dbReference>
<dbReference type="PANTHER" id="PTHR34580:SF1">
    <property type="entry name" value="PROTEIN PAFC"/>
    <property type="match status" value="1"/>
</dbReference>
<dbReference type="EMBL" id="CAFBLK010000086">
    <property type="protein sequence ID" value="CAB4865189.1"/>
    <property type="molecule type" value="Genomic_DNA"/>
</dbReference>
<dbReference type="EMBL" id="CAEZZU010000005">
    <property type="protein sequence ID" value="CAB4767814.1"/>
    <property type="molecule type" value="Genomic_DNA"/>
</dbReference>
<dbReference type="PIRSF" id="PIRSF016838">
    <property type="entry name" value="PafC"/>
    <property type="match status" value="1"/>
</dbReference>
<evidence type="ECO:0000313" key="8">
    <source>
        <dbReference type="EMBL" id="CAB4995753.1"/>
    </source>
</evidence>
<dbReference type="AlphaFoldDB" id="A0A6J6V7Y2"/>
<proteinExistence type="predicted"/>
<dbReference type="PANTHER" id="PTHR34580">
    <property type="match status" value="1"/>
</dbReference>
<evidence type="ECO:0000313" key="6">
    <source>
        <dbReference type="EMBL" id="CAB4785025.1"/>
    </source>
</evidence>
<dbReference type="InterPro" id="IPR057727">
    <property type="entry name" value="WCX_dom"/>
</dbReference>
<evidence type="ECO:0000313" key="7">
    <source>
        <dbReference type="EMBL" id="CAB4865189.1"/>
    </source>
</evidence>
<evidence type="ECO:0000313" key="9">
    <source>
        <dbReference type="EMBL" id="CAB4999093.1"/>
    </source>
</evidence>
<feature type="domain" description="PafC HTH" evidence="2">
    <location>
        <begin position="10"/>
        <end position="122"/>
    </location>
</feature>
<feature type="domain" description="WYL" evidence="1">
    <location>
        <begin position="141"/>
        <end position="207"/>
    </location>
</feature>
<dbReference type="InterPro" id="IPR051534">
    <property type="entry name" value="CBASS_pafABC_assoc_protein"/>
</dbReference>
<evidence type="ECO:0000259" key="2">
    <source>
        <dbReference type="Pfam" id="PF19187"/>
    </source>
</evidence>
<dbReference type="Pfam" id="PF19187">
    <property type="entry name" value="HTH_PafC"/>
    <property type="match status" value="1"/>
</dbReference>
<name>A0A6J6V7Y2_9ZZZZ</name>
<accession>A0A6J6V7Y2</accession>
<evidence type="ECO:0000259" key="3">
    <source>
        <dbReference type="Pfam" id="PF25583"/>
    </source>
</evidence>
<dbReference type="EMBL" id="CAFAAH010000001">
    <property type="protein sequence ID" value="CAB4785025.1"/>
    <property type="molecule type" value="Genomic_DNA"/>
</dbReference>
<dbReference type="Pfam" id="PF25583">
    <property type="entry name" value="WCX"/>
    <property type="match status" value="1"/>
</dbReference>
<feature type="domain" description="WCX" evidence="3">
    <location>
        <begin position="233"/>
        <end position="293"/>
    </location>
</feature>
<gene>
    <name evidence="4" type="ORF">UFOPK2242_00026</name>
    <name evidence="5" type="ORF">UFOPK2925_00091</name>
    <name evidence="6" type="ORF">UFOPK2996_00033</name>
    <name evidence="7" type="ORF">UFOPK3317_00621</name>
    <name evidence="8" type="ORF">UFOPK3974_01205</name>
    <name evidence="9" type="ORF">UFOPK4071_00009</name>
</gene>
<evidence type="ECO:0000259" key="1">
    <source>
        <dbReference type="Pfam" id="PF13280"/>
    </source>
</evidence>
<reference evidence="5" key="1">
    <citation type="submission" date="2020-05" db="EMBL/GenBank/DDBJ databases">
        <authorList>
            <person name="Chiriac C."/>
            <person name="Salcher M."/>
            <person name="Ghai R."/>
            <person name="Kavagutti S V."/>
        </authorList>
    </citation>
    <scope>NUCLEOTIDE SEQUENCE</scope>
</reference>
<dbReference type="Pfam" id="PF13280">
    <property type="entry name" value="WYL"/>
    <property type="match status" value="1"/>
</dbReference>
<dbReference type="EMBL" id="CAFBPF010000001">
    <property type="protein sequence ID" value="CAB4999093.1"/>
    <property type="molecule type" value="Genomic_DNA"/>
</dbReference>